<dbReference type="InterPro" id="IPR050271">
    <property type="entry name" value="UDP-glycosyltransferase"/>
</dbReference>
<dbReference type="EnsemblMetazoa" id="CPIJ003694-RA">
    <property type="protein sequence ID" value="CPIJ003694-PA"/>
    <property type="gene ID" value="CPIJ003694"/>
</dbReference>
<dbReference type="VEuPathDB" id="VectorBase:CQUJHB003787"/>
<keyword evidence="8" id="KW-1185">Reference proteome</keyword>
<gene>
    <name evidence="7" type="primary">6035303</name>
    <name evidence="6" type="ORF">CpipJ_CPIJ003694</name>
</gene>
<dbReference type="PANTHER" id="PTHR48043">
    <property type="entry name" value="EG:EG0003.4 PROTEIN-RELATED"/>
    <property type="match status" value="1"/>
</dbReference>
<evidence type="ECO:0000256" key="1">
    <source>
        <dbReference type="ARBA" id="ARBA00009995"/>
    </source>
</evidence>
<dbReference type="GO" id="GO:0016020">
    <property type="term" value="C:membrane"/>
    <property type="evidence" value="ECO:0007669"/>
    <property type="project" value="UniProtKB-SubCell"/>
</dbReference>
<evidence type="ECO:0000313" key="7">
    <source>
        <dbReference type="EnsemblMetazoa" id="CPIJ003694-PA"/>
    </source>
</evidence>
<dbReference type="EMBL" id="DS231867">
    <property type="protein sequence ID" value="EDS40645.1"/>
    <property type="molecule type" value="Genomic_DNA"/>
</dbReference>
<reference evidence="6" key="1">
    <citation type="submission" date="2007-03" db="EMBL/GenBank/DDBJ databases">
        <title>Annotation of Culex pipiens quinquefasciatus.</title>
        <authorList>
            <consortium name="The Broad Institute Genome Sequencing Platform"/>
            <person name="Atkinson P.W."/>
            <person name="Hemingway J."/>
            <person name="Christensen B.M."/>
            <person name="Higgs S."/>
            <person name="Kodira C."/>
            <person name="Hannick L."/>
            <person name="Megy K."/>
            <person name="O'Leary S."/>
            <person name="Pearson M."/>
            <person name="Haas B.J."/>
            <person name="Mauceli E."/>
            <person name="Wortman J.R."/>
            <person name="Lee N.H."/>
            <person name="Guigo R."/>
            <person name="Stanke M."/>
            <person name="Alvarado L."/>
            <person name="Amedeo P."/>
            <person name="Antoine C.H."/>
            <person name="Arensburger P."/>
            <person name="Bidwell S.L."/>
            <person name="Crawford M."/>
            <person name="Camaro F."/>
            <person name="Devon K."/>
            <person name="Engels R."/>
            <person name="Hammond M."/>
            <person name="Howarth C."/>
            <person name="Koehrsen M."/>
            <person name="Lawson D."/>
            <person name="Montgomery P."/>
            <person name="Nene V."/>
            <person name="Nusbaum C."/>
            <person name="Puiu D."/>
            <person name="Romero-Severson J."/>
            <person name="Severson D.W."/>
            <person name="Shumway M."/>
            <person name="Sisk P."/>
            <person name="Stolte C."/>
            <person name="Zeng Q."/>
            <person name="Eisenstadt E."/>
            <person name="Fraser-Liggett C."/>
            <person name="Strausberg R."/>
            <person name="Galagan J."/>
            <person name="Birren B."/>
            <person name="Collins F.H."/>
        </authorList>
    </citation>
    <scope>NUCLEOTIDE SEQUENCE [LARGE SCALE GENOMIC DNA]</scope>
    <source>
        <strain evidence="6">JHB</strain>
    </source>
</reference>
<dbReference type="CDD" id="cd03784">
    <property type="entry name" value="GT1_Gtf-like"/>
    <property type="match status" value="1"/>
</dbReference>
<comment type="similarity">
    <text evidence="1 4">Belongs to the UDP-glycosyltransferase family.</text>
</comment>
<dbReference type="InterPro" id="IPR002213">
    <property type="entry name" value="UDP_glucos_trans"/>
</dbReference>
<dbReference type="Gene3D" id="3.40.50.2000">
    <property type="entry name" value="Glycogen Phosphorylase B"/>
    <property type="match status" value="2"/>
</dbReference>
<dbReference type="EC" id="2.4.1.17" evidence="5"/>
<protein>
    <recommendedName>
        <fullName evidence="5">UDP-glucuronosyltransferase</fullName>
        <ecNumber evidence="5">2.4.1.17</ecNumber>
    </recommendedName>
</protein>
<dbReference type="FunFam" id="3.40.50.2000:FF:000144">
    <property type="entry name" value="UDP-glucuronosyltransferase"/>
    <property type="match status" value="1"/>
</dbReference>
<dbReference type="AlphaFoldDB" id="B0W9Y7"/>
<dbReference type="VEuPathDB" id="VectorBase:CQUJHB001038"/>
<dbReference type="Proteomes" id="UP000002320">
    <property type="component" value="Unassembled WGS sequence"/>
</dbReference>
<dbReference type="HOGENOM" id="CLU_697524_0_0_1"/>
<evidence type="ECO:0000313" key="8">
    <source>
        <dbReference type="Proteomes" id="UP000002320"/>
    </source>
</evidence>
<dbReference type="eggNOG" id="KOG1192">
    <property type="taxonomic scope" value="Eukaryota"/>
</dbReference>
<keyword evidence="3 4" id="KW-0808">Transferase</keyword>
<dbReference type="PANTHER" id="PTHR48043:SF159">
    <property type="entry name" value="EG:EG0003.4 PROTEIN-RELATED"/>
    <property type="match status" value="1"/>
</dbReference>
<comment type="subcellular location">
    <subcellularLocation>
        <location evidence="5">Membrane</location>
        <topology evidence="5">Single-pass membrane protein</topology>
    </subcellularLocation>
</comment>
<evidence type="ECO:0000313" key="6">
    <source>
        <dbReference type="EMBL" id="EDS40645.1"/>
    </source>
</evidence>
<accession>B0W9Y7</accession>
<dbReference type="InParanoid" id="B0W9Y7"/>
<dbReference type="PROSITE" id="PS00375">
    <property type="entry name" value="UDPGT"/>
    <property type="match status" value="1"/>
</dbReference>
<evidence type="ECO:0000256" key="3">
    <source>
        <dbReference type="ARBA" id="ARBA00022679"/>
    </source>
</evidence>
<dbReference type="SUPFAM" id="SSF53756">
    <property type="entry name" value="UDP-Glycosyltransferase/glycogen phosphorylase"/>
    <property type="match status" value="2"/>
</dbReference>
<dbReference type="Pfam" id="PF00201">
    <property type="entry name" value="UDPGT"/>
    <property type="match status" value="2"/>
</dbReference>
<name>B0W9Y7_CULQU</name>
<dbReference type="VEuPathDB" id="VectorBase:CPIJ003694"/>
<keyword evidence="2 4" id="KW-0328">Glycosyltransferase</keyword>
<evidence type="ECO:0000256" key="4">
    <source>
        <dbReference type="RuleBase" id="RU003718"/>
    </source>
</evidence>
<dbReference type="InterPro" id="IPR035595">
    <property type="entry name" value="UDP_glycos_trans_CS"/>
</dbReference>
<evidence type="ECO:0000256" key="5">
    <source>
        <dbReference type="RuleBase" id="RU362059"/>
    </source>
</evidence>
<sequence>MGSFINSKDFPVEKRDAIIKAFARIDQRVVWKFEDESIPDLPNNVLIQSWLPQNDILAHPNVKVFITHGGLLSGTEALYHGKPIVGIPIFGDQTMNVQRAVKAGYGVELQYKDITKSSIRNALDKVLRDPKYAETARSISRRYHDKPMSTKKTALYWLEYVIRYQGAPQLRSPAMALTLIEYCSIDVYSLVVTISYATGARILGILPMGAKSHNIIGAAYMKALAAAGHEVTVVSPYTLKTPPKNYRDIELTGMLEAMDDQEKNLFNYKGSGIGSFFIMMYVLYGKLPEVVGKLVLQHPNVVKLLNSNEKFDLVIVESFLTESLYGFAQHFDAPLVTYSTFGNSMWTNDLVGTPAPPSHVAHFLLSYADRMAFWERLVNTVVTILDRVVFEWYYLPKQREFYEVGFPNAKISFEDQMKNVSLVFLNQHFSVSSPRPYAPNMVEVGGIQVEKPKALPKMFTEF</sequence>
<comment type="catalytic activity">
    <reaction evidence="5">
        <text>glucuronate acceptor + UDP-alpha-D-glucuronate = acceptor beta-D-glucuronoside + UDP + H(+)</text>
        <dbReference type="Rhea" id="RHEA:21032"/>
        <dbReference type="ChEBI" id="CHEBI:15378"/>
        <dbReference type="ChEBI" id="CHEBI:58052"/>
        <dbReference type="ChEBI" id="CHEBI:58223"/>
        <dbReference type="ChEBI" id="CHEBI:132367"/>
        <dbReference type="ChEBI" id="CHEBI:132368"/>
        <dbReference type="EC" id="2.4.1.17"/>
    </reaction>
</comment>
<dbReference type="FunFam" id="3.40.50.2000:FF:000050">
    <property type="entry name" value="UDP-glucuronosyltransferase"/>
    <property type="match status" value="1"/>
</dbReference>
<dbReference type="OMA" id="KSHNIIG"/>
<evidence type="ECO:0000256" key="2">
    <source>
        <dbReference type="ARBA" id="ARBA00022676"/>
    </source>
</evidence>
<organism>
    <name type="scientific">Culex quinquefasciatus</name>
    <name type="common">Southern house mosquito</name>
    <name type="synonym">Culex pungens</name>
    <dbReference type="NCBI Taxonomy" id="7176"/>
    <lineage>
        <taxon>Eukaryota</taxon>
        <taxon>Metazoa</taxon>
        <taxon>Ecdysozoa</taxon>
        <taxon>Arthropoda</taxon>
        <taxon>Hexapoda</taxon>
        <taxon>Insecta</taxon>
        <taxon>Pterygota</taxon>
        <taxon>Neoptera</taxon>
        <taxon>Endopterygota</taxon>
        <taxon>Diptera</taxon>
        <taxon>Nematocera</taxon>
        <taxon>Culicoidea</taxon>
        <taxon>Culicidae</taxon>
        <taxon>Culicinae</taxon>
        <taxon>Culicini</taxon>
        <taxon>Culex</taxon>
        <taxon>Culex</taxon>
    </lineage>
</organism>
<dbReference type="GO" id="GO:0015020">
    <property type="term" value="F:glucuronosyltransferase activity"/>
    <property type="evidence" value="ECO:0007669"/>
    <property type="project" value="UniProtKB-EC"/>
</dbReference>
<reference evidence="7" key="2">
    <citation type="submission" date="2020-05" db="UniProtKB">
        <authorList>
            <consortium name="EnsemblMetazoa"/>
        </authorList>
    </citation>
    <scope>IDENTIFICATION</scope>
    <source>
        <strain evidence="7">JHB</strain>
    </source>
</reference>
<proteinExistence type="inferred from homology"/>
<dbReference type="KEGG" id="cqu:CpipJ_CPIJ003694"/>
<dbReference type="OrthoDB" id="5835829at2759"/>